<evidence type="ECO:0000313" key="1">
    <source>
        <dbReference type="EMBL" id="KKL71604.1"/>
    </source>
</evidence>
<dbReference type="EMBL" id="LAZR01025540">
    <property type="protein sequence ID" value="KKL71604.1"/>
    <property type="molecule type" value="Genomic_DNA"/>
</dbReference>
<gene>
    <name evidence="1" type="ORF">LCGC14_2093270</name>
</gene>
<protein>
    <submittedName>
        <fullName evidence="1">Uncharacterized protein</fullName>
    </submittedName>
</protein>
<comment type="caution">
    <text evidence="1">The sequence shown here is derived from an EMBL/GenBank/DDBJ whole genome shotgun (WGS) entry which is preliminary data.</text>
</comment>
<proteinExistence type="predicted"/>
<name>A0A0F9ECB3_9ZZZZ</name>
<organism evidence="1">
    <name type="scientific">marine sediment metagenome</name>
    <dbReference type="NCBI Taxonomy" id="412755"/>
    <lineage>
        <taxon>unclassified sequences</taxon>
        <taxon>metagenomes</taxon>
        <taxon>ecological metagenomes</taxon>
    </lineage>
</organism>
<accession>A0A0F9ECB3</accession>
<sequence>MAFSEGYADAPWWEKIYRQAFPSMASMTYVKQDGWAQRGGIDRVITLRSGKGLWIDEKVRSEDRPDILLEYRSNDRTGALGWVAKDLATDYIAYAFIPSQRCYLLPFATLRRAWKEHAAEWIKLGELGRSSHWREGEGFYECRARNEGYWTISVAVPIPQLMAALTDAMVINWGPL</sequence>
<dbReference type="AlphaFoldDB" id="A0A0F9ECB3"/>
<reference evidence="1" key="1">
    <citation type="journal article" date="2015" name="Nature">
        <title>Complex archaea that bridge the gap between prokaryotes and eukaryotes.</title>
        <authorList>
            <person name="Spang A."/>
            <person name="Saw J.H."/>
            <person name="Jorgensen S.L."/>
            <person name="Zaremba-Niedzwiedzka K."/>
            <person name="Martijn J."/>
            <person name="Lind A.E."/>
            <person name="van Eijk R."/>
            <person name="Schleper C."/>
            <person name="Guy L."/>
            <person name="Ettema T.J."/>
        </authorList>
    </citation>
    <scope>NUCLEOTIDE SEQUENCE</scope>
</reference>